<dbReference type="Proteomes" id="UP000178776">
    <property type="component" value="Chromosome"/>
</dbReference>
<protein>
    <submittedName>
        <fullName evidence="1">Uncharacterized protein</fullName>
    </submittedName>
</protein>
<proteinExistence type="predicted"/>
<dbReference type="RefSeq" id="WP_070978295.1">
    <property type="nucleotide sequence ID" value="NZ_CP017707.1"/>
</dbReference>
<evidence type="ECO:0000313" key="2">
    <source>
        <dbReference type="Proteomes" id="UP000178776"/>
    </source>
</evidence>
<dbReference type="GeneID" id="68839896"/>
<dbReference type="STRING" id="1108595.BKX93_01480"/>
<dbReference type="AlphaFoldDB" id="A0A1D9LC29"/>
<dbReference type="EMBL" id="CP017707">
    <property type="protein sequence ID" value="AOZ48795.1"/>
    <property type="molecule type" value="Genomic_DNA"/>
</dbReference>
<dbReference type="KEGG" id="cvc:BKX93_01480"/>
<organism evidence="1 2">
    <name type="scientific">Chromobacterium vaccinii</name>
    <dbReference type="NCBI Taxonomy" id="1108595"/>
    <lineage>
        <taxon>Bacteria</taxon>
        <taxon>Pseudomonadati</taxon>
        <taxon>Pseudomonadota</taxon>
        <taxon>Betaproteobacteria</taxon>
        <taxon>Neisseriales</taxon>
        <taxon>Chromobacteriaceae</taxon>
        <taxon>Chromobacterium</taxon>
    </lineage>
</organism>
<sequence>MQPNTKPRQAWSHNNDTFPCDTLRELINKYGLEPGDVVHIGDVEEHGTDWIDASDVIEQIADRGADYGGEFADDFPDVSAEAKAELDAFLARWQAEHCVASFFLVVNVRQHTITEADMEEATCNP</sequence>
<reference evidence="1 2" key="1">
    <citation type="submission" date="2016-10" db="EMBL/GenBank/DDBJ databases">
        <title>Chromobacterium muskegensis sp. nov., an insecticidal bacterium isolated from Sphagnum bogs.</title>
        <authorList>
            <person name="Sparks M.E."/>
            <person name="Blackburn M.B."/>
            <person name="Gundersen-Rindal D.E."/>
            <person name="Mitchell A."/>
            <person name="Farrar R."/>
            <person name="Kuhar D."/>
        </authorList>
    </citation>
    <scope>NUCLEOTIDE SEQUENCE [LARGE SCALE GENOMIC DNA]</scope>
    <source>
        <strain evidence="1 2">21-1</strain>
    </source>
</reference>
<evidence type="ECO:0000313" key="1">
    <source>
        <dbReference type="EMBL" id="AOZ48795.1"/>
    </source>
</evidence>
<gene>
    <name evidence="1" type="ORF">BKX93_01480</name>
</gene>
<name>A0A1D9LC29_9NEIS</name>
<accession>A0A1D9LC29</accession>